<sequence>MSNPAFADFVGAVTAHSRRPTRRDSTAHTVNPHTEKLPLIQGRIRTWNLGVAVVGQLLLRDAAVHNSQQGLVSSLA</sequence>
<keyword evidence="2" id="KW-1185">Reference proteome</keyword>
<comment type="caution">
    <text evidence="1">The sequence shown here is derived from an EMBL/GenBank/DDBJ whole genome shotgun (WGS) entry which is preliminary data.</text>
</comment>
<evidence type="ECO:0000313" key="2">
    <source>
        <dbReference type="Proteomes" id="UP000018721"/>
    </source>
</evidence>
<dbReference type="EMBL" id="ANIZ01000488">
    <property type="protein sequence ID" value="ETI54431.1"/>
    <property type="molecule type" value="Genomic_DNA"/>
</dbReference>
<dbReference type="AlphaFoldDB" id="V9FTN2"/>
<organism evidence="1 2">
    <name type="scientific">Phytophthora nicotianae P1569</name>
    <dbReference type="NCBI Taxonomy" id="1317065"/>
    <lineage>
        <taxon>Eukaryota</taxon>
        <taxon>Sar</taxon>
        <taxon>Stramenopiles</taxon>
        <taxon>Oomycota</taxon>
        <taxon>Peronosporomycetes</taxon>
        <taxon>Peronosporales</taxon>
        <taxon>Peronosporaceae</taxon>
        <taxon>Phytophthora</taxon>
    </lineage>
</organism>
<gene>
    <name evidence="1" type="ORF">F443_02736</name>
</gene>
<dbReference type="HOGENOM" id="CLU_2659954_0_0_1"/>
<accession>V9FTN2</accession>
<reference evidence="1 2" key="1">
    <citation type="submission" date="2013-11" db="EMBL/GenBank/DDBJ databases">
        <title>The Genome Sequence of Phytophthora parasitica P1569.</title>
        <authorList>
            <consortium name="The Broad Institute Genomics Platform"/>
            <person name="Russ C."/>
            <person name="Tyler B."/>
            <person name="Panabieres F."/>
            <person name="Shan W."/>
            <person name="Tripathy S."/>
            <person name="Grunwald N."/>
            <person name="Machado M."/>
            <person name="Johnson C.S."/>
            <person name="Arredondo F."/>
            <person name="Hong C."/>
            <person name="Coffey M."/>
            <person name="Young S.K."/>
            <person name="Zeng Q."/>
            <person name="Gargeya S."/>
            <person name="Fitzgerald M."/>
            <person name="Abouelleil A."/>
            <person name="Alvarado L."/>
            <person name="Chapman S.B."/>
            <person name="Gainer-Dewar J."/>
            <person name="Goldberg J."/>
            <person name="Griggs A."/>
            <person name="Gujja S."/>
            <person name="Hansen M."/>
            <person name="Howarth C."/>
            <person name="Imamovic A."/>
            <person name="Ireland A."/>
            <person name="Larimer J."/>
            <person name="McCowan C."/>
            <person name="Murphy C."/>
            <person name="Pearson M."/>
            <person name="Poon T.W."/>
            <person name="Priest M."/>
            <person name="Roberts A."/>
            <person name="Saif S."/>
            <person name="Shea T."/>
            <person name="Sykes S."/>
            <person name="Wortman J."/>
            <person name="Nusbaum C."/>
            <person name="Birren B."/>
        </authorList>
    </citation>
    <scope>NUCLEOTIDE SEQUENCE [LARGE SCALE GENOMIC DNA]</scope>
    <source>
        <strain evidence="1 2">P1569</strain>
    </source>
</reference>
<dbReference type="Proteomes" id="UP000018721">
    <property type="component" value="Unassembled WGS sequence"/>
</dbReference>
<protein>
    <submittedName>
        <fullName evidence="1">Uncharacterized protein</fullName>
    </submittedName>
</protein>
<name>V9FTN2_PHYNI</name>
<evidence type="ECO:0000313" key="1">
    <source>
        <dbReference type="EMBL" id="ETI54431.1"/>
    </source>
</evidence>
<proteinExistence type="predicted"/>